<comment type="function">
    <text evidence="5">Bidirectionally degrades single-stranded DNA into large acid-insoluble oligonucleotides, which are then degraded further into small acid-soluble oligonucleotides.</text>
</comment>
<dbReference type="GO" id="GO:0006308">
    <property type="term" value="P:DNA catabolic process"/>
    <property type="evidence" value="ECO:0007669"/>
    <property type="project" value="UniProtKB-UniRule"/>
</dbReference>
<proteinExistence type="inferred from homology"/>
<feature type="region of interest" description="Disordered" evidence="7">
    <location>
        <begin position="458"/>
        <end position="490"/>
    </location>
</feature>
<dbReference type="PANTHER" id="PTHR30008">
    <property type="entry name" value="EXODEOXYRIBONUCLEASE 7 LARGE SUBUNIT"/>
    <property type="match status" value="1"/>
</dbReference>
<name>A0A1Y5S5N4_9PROT</name>
<evidence type="ECO:0000256" key="2">
    <source>
        <dbReference type="ARBA" id="ARBA00022722"/>
    </source>
</evidence>
<dbReference type="HAMAP" id="MF_00378">
    <property type="entry name" value="Exonuc_7_L"/>
    <property type="match status" value="1"/>
</dbReference>
<dbReference type="Pfam" id="PF02601">
    <property type="entry name" value="Exonuc_VII_L"/>
    <property type="match status" value="1"/>
</dbReference>
<evidence type="ECO:0000256" key="4">
    <source>
        <dbReference type="ARBA" id="ARBA00022839"/>
    </source>
</evidence>
<dbReference type="OrthoDB" id="9802795at2"/>
<feature type="domain" description="Exonuclease VII large subunit C-terminal" evidence="8">
    <location>
        <begin position="137"/>
        <end position="454"/>
    </location>
</feature>
<evidence type="ECO:0000259" key="9">
    <source>
        <dbReference type="Pfam" id="PF13742"/>
    </source>
</evidence>
<reference evidence="10 11" key="1">
    <citation type="submission" date="2017-03" db="EMBL/GenBank/DDBJ databases">
        <authorList>
            <person name="Afonso C.L."/>
            <person name="Miller P.J."/>
            <person name="Scott M.A."/>
            <person name="Spackman E."/>
            <person name="Goraichik I."/>
            <person name="Dimitrov K.M."/>
            <person name="Suarez D.L."/>
            <person name="Swayne D.E."/>
        </authorList>
    </citation>
    <scope>NUCLEOTIDE SEQUENCE [LARGE SCALE GENOMIC DNA]</scope>
    <source>
        <strain evidence="10 11">CECT 7691</strain>
    </source>
</reference>
<sequence length="490" mass="53559">MVQPPDIGTDAGANPGNVHEYSVSEISSRLKRTVEDAYDHVRVRGELSGFKRAASGHLYMALKDDQAVLDAVCWRGNAGRLTFRPEDGLEVVCTGKLTTYPGRSKYQLVVERMEPAGVGALMALLEQRRQKLAAEGLFEEGRKRPLPYLPAVIGVVTSPTGAVIRDILHRLADRFPRHVLVWPVQVQGDAAAGQVATAIRGFNRLETGGRVPRPDVLIVARGGGSIEDLWAFNEEVVVRAIAGSAIPVISAVGHETDTTLADHAADRRAPTPTAAAEMAVPVRSELRLQIQSLDGRMLGAMSRRIAAERQRLDGFGRGLRDPESTIATARQRLDELDSRLRVALRGRTERGRRDLAAIAGRLSRPLLLQRLEQRREKLARLAADLDRDMQRRRDDRKRALDQVSRLLESFSYRKTLERGFALVRDGGGAPLKRRAAARAGEQVTIEFLDGTVPAALLDGDAGEPARKAKPARPRKTAVGGDSTPEQGSLL</sequence>
<keyword evidence="2 5" id="KW-0540">Nuclease</keyword>
<accession>A0A1Y5S5N4</accession>
<evidence type="ECO:0000313" key="10">
    <source>
        <dbReference type="EMBL" id="SLN33044.1"/>
    </source>
</evidence>
<evidence type="ECO:0000256" key="6">
    <source>
        <dbReference type="RuleBase" id="RU004355"/>
    </source>
</evidence>
<comment type="similarity">
    <text evidence="5 6">Belongs to the XseA family.</text>
</comment>
<dbReference type="InParanoid" id="A0A1Y5S5N4"/>
<evidence type="ECO:0000259" key="8">
    <source>
        <dbReference type="Pfam" id="PF02601"/>
    </source>
</evidence>
<evidence type="ECO:0000256" key="7">
    <source>
        <dbReference type="SAM" id="MobiDB-lite"/>
    </source>
</evidence>
<evidence type="ECO:0000256" key="5">
    <source>
        <dbReference type="HAMAP-Rule" id="MF_00378"/>
    </source>
</evidence>
<keyword evidence="1 5" id="KW-0963">Cytoplasm</keyword>
<comment type="subcellular location">
    <subcellularLocation>
        <location evidence="5 6">Cytoplasm</location>
    </subcellularLocation>
</comment>
<dbReference type="EMBL" id="FWFR01000001">
    <property type="protein sequence ID" value="SLN33044.1"/>
    <property type="molecule type" value="Genomic_DNA"/>
</dbReference>
<evidence type="ECO:0000313" key="11">
    <source>
        <dbReference type="Proteomes" id="UP000193200"/>
    </source>
</evidence>
<keyword evidence="4 5" id="KW-0269">Exonuclease</keyword>
<dbReference type="Pfam" id="PF13742">
    <property type="entry name" value="tRNA_anti_2"/>
    <property type="match status" value="1"/>
</dbReference>
<keyword evidence="3 5" id="KW-0378">Hydrolase</keyword>
<dbReference type="PANTHER" id="PTHR30008:SF0">
    <property type="entry name" value="EXODEOXYRIBONUCLEASE 7 LARGE SUBUNIT"/>
    <property type="match status" value="1"/>
</dbReference>
<comment type="catalytic activity">
    <reaction evidence="5 6">
        <text>Exonucleolytic cleavage in either 5'- to 3'- or 3'- to 5'-direction to yield nucleoside 5'-phosphates.</text>
        <dbReference type="EC" id="3.1.11.6"/>
    </reaction>
</comment>
<gene>
    <name evidence="5 10" type="primary">xseA</name>
    <name evidence="10" type="ORF">OCH7691_01257</name>
</gene>
<dbReference type="InterPro" id="IPR025824">
    <property type="entry name" value="OB-fold_nuc-bd_dom"/>
</dbReference>
<dbReference type="InterPro" id="IPR003753">
    <property type="entry name" value="Exonuc_VII_L"/>
</dbReference>
<feature type="domain" description="OB-fold nucleic acid binding" evidence="9">
    <location>
        <begin position="21"/>
        <end position="114"/>
    </location>
</feature>
<dbReference type="GO" id="GO:0008855">
    <property type="term" value="F:exodeoxyribonuclease VII activity"/>
    <property type="evidence" value="ECO:0007669"/>
    <property type="project" value="UniProtKB-UniRule"/>
</dbReference>
<dbReference type="CDD" id="cd04489">
    <property type="entry name" value="ExoVII_LU_OBF"/>
    <property type="match status" value="1"/>
</dbReference>
<dbReference type="GO" id="GO:0005737">
    <property type="term" value="C:cytoplasm"/>
    <property type="evidence" value="ECO:0007669"/>
    <property type="project" value="UniProtKB-SubCell"/>
</dbReference>
<dbReference type="RefSeq" id="WP_139839545.1">
    <property type="nucleotide sequence ID" value="NZ_FWFR01000001.1"/>
</dbReference>
<dbReference type="NCBIfam" id="TIGR00237">
    <property type="entry name" value="xseA"/>
    <property type="match status" value="1"/>
</dbReference>
<keyword evidence="11" id="KW-1185">Reference proteome</keyword>
<evidence type="ECO:0000256" key="1">
    <source>
        <dbReference type="ARBA" id="ARBA00022490"/>
    </source>
</evidence>
<dbReference type="FunCoup" id="A0A1Y5S5N4">
    <property type="interactions" value="293"/>
</dbReference>
<organism evidence="10 11">
    <name type="scientific">Oceanibacterium hippocampi</name>
    <dbReference type="NCBI Taxonomy" id="745714"/>
    <lineage>
        <taxon>Bacteria</taxon>
        <taxon>Pseudomonadati</taxon>
        <taxon>Pseudomonadota</taxon>
        <taxon>Alphaproteobacteria</taxon>
        <taxon>Sneathiellales</taxon>
        <taxon>Sneathiellaceae</taxon>
        <taxon>Oceanibacterium</taxon>
    </lineage>
</organism>
<dbReference type="EC" id="3.1.11.6" evidence="5"/>
<dbReference type="AlphaFoldDB" id="A0A1Y5S5N4"/>
<dbReference type="InterPro" id="IPR020579">
    <property type="entry name" value="Exonuc_VII_lsu_C"/>
</dbReference>
<comment type="subunit">
    <text evidence="5">Heterooligomer composed of large and small subunits.</text>
</comment>
<protein>
    <recommendedName>
        <fullName evidence="5">Exodeoxyribonuclease 7 large subunit</fullName>
        <ecNumber evidence="5">3.1.11.6</ecNumber>
    </recommendedName>
    <alternativeName>
        <fullName evidence="5">Exodeoxyribonuclease VII large subunit</fullName>
        <shortName evidence="5">Exonuclease VII large subunit</shortName>
    </alternativeName>
</protein>
<dbReference type="GO" id="GO:0009318">
    <property type="term" value="C:exodeoxyribonuclease VII complex"/>
    <property type="evidence" value="ECO:0007669"/>
    <property type="project" value="UniProtKB-UniRule"/>
</dbReference>
<dbReference type="GO" id="GO:0003676">
    <property type="term" value="F:nucleic acid binding"/>
    <property type="evidence" value="ECO:0007669"/>
    <property type="project" value="InterPro"/>
</dbReference>
<dbReference type="Proteomes" id="UP000193200">
    <property type="component" value="Unassembled WGS sequence"/>
</dbReference>
<evidence type="ECO:0000256" key="3">
    <source>
        <dbReference type="ARBA" id="ARBA00022801"/>
    </source>
</evidence>